<comment type="caution">
    <text evidence="1">The sequence shown here is derived from an EMBL/GenBank/DDBJ whole genome shotgun (WGS) entry which is preliminary data.</text>
</comment>
<name>A0A162CTP0_9CRUS</name>
<accession>A0A162CTP0</accession>
<organism evidence="1 2">
    <name type="scientific">Daphnia magna</name>
    <dbReference type="NCBI Taxonomy" id="35525"/>
    <lineage>
        <taxon>Eukaryota</taxon>
        <taxon>Metazoa</taxon>
        <taxon>Ecdysozoa</taxon>
        <taxon>Arthropoda</taxon>
        <taxon>Crustacea</taxon>
        <taxon>Branchiopoda</taxon>
        <taxon>Diplostraca</taxon>
        <taxon>Cladocera</taxon>
        <taxon>Anomopoda</taxon>
        <taxon>Daphniidae</taxon>
        <taxon>Daphnia</taxon>
    </lineage>
</organism>
<gene>
    <name evidence="1" type="ORF">APZ42_005291</name>
</gene>
<sequence>MVSNCNAESNRAGKCGGRDKCPRIKNCSYPAALTLIAIEIVSCFPMFKKNEKHKLVTLVPLNTNCLL</sequence>
<protein>
    <submittedName>
        <fullName evidence="1">Uncharacterized protein</fullName>
    </submittedName>
</protein>
<dbReference type="AlphaFoldDB" id="A0A162CTP0"/>
<dbReference type="Proteomes" id="UP000076858">
    <property type="component" value="Unassembled WGS sequence"/>
</dbReference>
<dbReference type="EMBL" id="LRGB01014962">
    <property type="protein sequence ID" value="KZR99023.1"/>
    <property type="molecule type" value="Genomic_DNA"/>
</dbReference>
<keyword evidence="2" id="KW-1185">Reference proteome</keyword>
<proteinExistence type="predicted"/>
<reference evidence="1 2" key="1">
    <citation type="submission" date="2016-03" db="EMBL/GenBank/DDBJ databases">
        <title>EvidentialGene: Evidence-directed Construction of Genes on Genomes.</title>
        <authorList>
            <person name="Gilbert D.G."/>
            <person name="Choi J.-H."/>
            <person name="Mockaitis K."/>
            <person name="Colbourne J."/>
            <person name="Pfrender M."/>
        </authorList>
    </citation>
    <scope>NUCLEOTIDE SEQUENCE [LARGE SCALE GENOMIC DNA]</scope>
    <source>
        <strain evidence="1 2">Xinb3</strain>
        <tissue evidence="1">Complete organism</tissue>
    </source>
</reference>
<evidence type="ECO:0000313" key="1">
    <source>
        <dbReference type="EMBL" id="KZR99023.1"/>
    </source>
</evidence>
<evidence type="ECO:0000313" key="2">
    <source>
        <dbReference type="Proteomes" id="UP000076858"/>
    </source>
</evidence>